<evidence type="ECO:0000259" key="5">
    <source>
        <dbReference type="Pfam" id="PF00462"/>
    </source>
</evidence>
<evidence type="ECO:0000256" key="4">
    <source>
        <dbReference type="ARBA" id="ARBA00023284"/>
    </source>
</evidence>
<dbReference type="Proteomes" id="UP000189703">
    <property type="component" value="Unplaced"/>
</dbReference>
<dbReference type="GeneID" id="104586645"/>
<evidence type="ECO:0000313" key="6">
    <source>
        <dbReference type="Proteomes" id="UP000189703"/>
    </source>
</evidence>
<dbReference type="PANTHER" id="PTHR10168">
    <property type="entry name" value="GLUTAREDOXIN"/>
    <property type="match status" value="1"/>
</dbReference>
<dbReference type="FunCoup" id="A0A1U7YT16">
    <property type="interactions" value="32"/>
</dbReference>
<dbReference type="Pfam" id="PF00462">
    <property type="entry name" value="Glutaredoxin"/>
    <property type="match status" value="1"/>
</dbReference>
<protein>
    <submittedName>
        <fullName evidence="7">Glutaredoxin-C6-like</fullName>
    </submittedName>
</protein>
<dbReference type="GO" id="GO:0005737">
    <property type="term" value="C:cytoplasm"/>
    <property type="evidence" value="ECO:0007669"/>
    <property type="project" value="UniProtKB-SubCell"/>
</dbReference>
<dbReference type="InterPro" id="IPR014025">
    <property type="entry name" value="Glutaredoxin_subgr"/>
</dbReference>
<dbReference type="InterPro" id="IPR002109">
    <property type="entry name" value="Glutaredoxin"/>
</dbReference>
<feature type="domain" description="Glutaredoxin" evidence="5">
    <location>
        <begin position="53"/>
        <end position="121"/>
    </location>
</feature>
<reference evidence="7" key="1">
    <citation type="submission" date="2025-08" db="UniProtKB">
        <authorList>
            <consortium name="RefSeq"/>
        </authorList>
    </citation>
    <scope>IDENTIFICATION</scope>
</reference>
<accession>A0A1U7YT16</accession>
<dbReference type="Gene3D" id="3.40.30.10">
    <property type="entry name" value="Glutaredoxin"/>
    <property type="match status" value="1"/>
</dbReference>
<comment type="subcellular location">
    <subcellularLocation>
        <location evidence="1">Cytoplasm</location>
    </subcellularLocation>
</comment>
<name>A0A1U7YT16_NELNU</name>
<keyword evidence="3" id="KW-0963">Cytoplasm</keyword>
<dbReference type="InterPro" id="IPR036249">
    <property type="entry name" value="Thioredoxin-like_sf"/>
</dbReference>
<dbReference type="AlphaFoldDB" id="A0A1U7YT16"/>
<evidence type="ECO:0000313" key="7">
    <source>
        <dbReference type="RefSeq" id="XP_010242238.1"/>
    </source>
</evidence>
<dbReference type="InParanoid" id="A0A1U7YT16"/>
<dbReference type="NCBIfam" id="TIGR02189">
    <property type="entry name" value="GlrX-like_plant"/>
    <property type="match status" value="1"/>
</dbReference>
<dbReference type="PRINTS" id="PR00160">
    <property type="entry name" value="GLUTAREDOXIN"/>
</dbReference>
<evidence type="ECO:0000256" key="1">
    <source>
        <dbReference type="ARBA" id="ARBA00004496"/>
    </source>
</evidence>
<gene>
    <name evidence="7" type="primary">LOC104586645</name>
</gene>
<dbReference type="InterPro" id="IPR011905">
    <property type="entry name" value="GlrX-like_pln_2"/>
</dbReference>
<proteinExistence type="inferred from homology"/>
<evidence type="ECO:0000256" key="2">
    <source>
        <dbReference type="ARBA" id="ARBA00007568"/>
    </source>
</evidence>
<dbReference type="KEGG" id="nnu:104586645"/>
<keyword evidence="4" id="KW-0676">Redox-active center</keyword>
<dbReference type="OrthoDB" id="418495at2759"/>
<dbReference type="OMA" id="FSRSACC"/>
<dbReference type="SUPFAM" id="SSF52833">
    <property type="entry name" value="Thioredoxin-like"/>
    <property type="match status" value="1"/>
</dbReference>
<keyword evidence="6" id="KW-1185">Reference proteome</keyword>
<dbReference type="RefSeq" id="XP_010242238.1">
    <property type="nucleotide sequence ID" value="XM_010243936.2"/>
</dbReference>
<dbReference type="STRING" id="4432.A0A1U7YT16"/>
<organism evidence="6 7">
    <name type="scientific">Nelumbo nucifera</name>
    <name type="common">Sacred lotus</name>
    <dbReference type="NCBI Taxonomy" id="4432"/>
    <lineage>
        <taxon>Eukaryota</taxon>
        <taxon>Viridiplantae</taxon>
        <taxon>Streptophyta</taxon>
        <taxon>Embryophyta</taxon>
        <taxon>Tracheophyta</taxon>
        <taxon>Spermatophyta</taxon>
        <taxon>Magnoliopsida</taxon>
        <taxon>Proteales</taxon>
        <taxon>Nelumbonaceae</taxon>
        <taxon>Nelumbo</taxon>
    </lineage>
</organism>
<evidence type="ECO:0000256" key="3">
    <source>
        <dbReference type="ARBA" id="ARBA00022490"/>
    </source>
</evidence>
<sequence>MQGVRRFRQLSGGGVKLDLTATATATATKGPLSIDGTESVEKRIERLVSENPVIIFSRSSCYMCHVMKKLLSTIGVHPTVIELDEGELGVLAALYSTSDGEAGGGGGGGGAPAVFIGGKRVGGLESLMGLHLSGHLVPKLREVGALWV</sequence>
<comment type="similarity">
    <text evidence="2">Belongs to the glutaredoxin family. CC-type subfamily.</text>
</comment>
<dbReference type="PROSITE" id="PS51354">
    <property type="entry name" value="GLUTAREDOXIN_2"/>
    <property type="match status" value="1"/>
</dbReference>
<dbReference type="eggNOG" id="KOG1752">
    <property type="taxonomic scope" value="Eukaryota"/>
</dbReference>